<organism evidence="2 3">
    <name type="scientific">Mesorhizobium salmacidum</name>
    <dbReference type="NCBI Taxonomy" id="3015171"/>
    <lineage>
        <taxon>Bacteria</taxon>
        <taxon>Pseudomonadati</taxon>
        <taxon>Pseudomonadota</taxon>
        <taxon>Alphaproteobacteria</taxon>
        <taxon>Hyphomicrobiales</taxon>
        <taxon>Phyllobacteriaceae</taxon>
        <taxon>Mesorhizobium</taxon>
    </lineage>
</organism>
<comment type="caution">
    <text evidence="2">The sequence shown here is derived from an EMBL/GenBank/DDBJ whole genome shotgun (WGS) entry which is preliminary data.</text>
</comment>
<evidence type="ECO:0000313" key="2">
    <source>
        <dbReference type="EMBL" id="MEI9413215.1"/>
    </source>
</evidence>
<gene>
    <name evidence="2" type="ORF">O7A60_31450</name>
</gene>
<dbReference type="Gene3D" id="1.10.260.40">
    <property type="entry name" value="lambda repressor-like DNA-binding domains"/>
    <property type="match status" value="1"/>
</dbReference>
<evidence type="ECO:0000259" key="1">
    <source>
        <dbReference type="PROSITE" id="PS50943"/>
    </source>
</evidence>
<sequence length="85" mass="8892">MIRMDKPTGRQIAAARTLVGMTQSELAERSKVSVPTVKRMEGSEGPAVGMANNVDAVCRALETAGVEFIPENGGGAGVRLRKAHG</sequence>
<dbReference type="Proteomes" id="UP001387293">
    <property type="component" value="Unassembled WGS sequence"/>
</dbReference>
<protein>
    <submittedName>
        <fullName evidence="2">Helix-turn-helix transcriptional regulator</fullName>
    </submittedName>
</protein>
<dbReference type="Pfam" id="PF01381">
    <property type="entry name" value="HTH_3"/>
    <property type="match status" value="1"/>
</dbReference>
<dbReference type="SMART" id="SM00530">
    <property type="entry name" value="HTH_XRE"/>
    <property type="match status" value="1"/>
</dbReference>
<dbReference type="EMBL" id="JAPYKS010000059">
    <property type="protein sequence ID" value="MEI9413215.1"/>
    <property type="molecule type" value="Genomic_DNA"/>
</dbReference>
<name>A0ABU8L7A6_9HYPH</name>
<dbReference type="CDD" id="cd00093">
    <property type="entry name" value="HTH_XRE"/>
    <property type="match status" value="1"/>
</dbReference>
<proteinExistence type="predicted"/>
<evidence type="ECO:0000313" key="3">
    <source>
        <dbReference type="Proteomes" id="UP001387293"/>
    </source>
</evidence>
<dbReference type="InterPro" id="IPR010982">
    <property type="entry name" value="Lambda_DNA-bd_dom_sf"/>
</dbReference>
<dbReference type="InterPro" id="IPR001387">
    <property type="entry name" value="Cro/C1-type_HTH"/>
</dbReference>
<feature type="domain" description="HTH cro/C1-type" evidence="1">
    <location>
        <begin position="12"/>
        <end position="41"/>
    </location>
</feature>
<reference evidence="2 3" key="1">
    <citation type="submission" date="2022-12" db="EMBL/GenBank/DDBJ databases">
        <authorList>
            <person name="Muema E."/>
        </authorList>
    </citation>
    <scope>NUCLEOTIDE SEQUENCE [LARGE SCALE GENOMIC DNA]</scope>
    <source>
        <strain evidence="3">1326</strain>
    </source>
</reference>
<keyword evidence="3" id="KW-1185">Reference proteome</keyword>
<dbReference type="SUPFAM" id="SSF47413">
    <property type="entry name" value="lambda repressor-like DNA-binding domains"/>
    <property type="match status" value="1"/>
</dbReference>
<dbReference type="PROSITE" id="PS50943">
    <property type="entry name" value="HTH_CROC1"/>
    <property type="match status" value="1"/>
</dbReference>
<accession>A0ABU8L7A6</accession>